<keyword evidence="5" id="KW-0963">Cytoplasm</keyword>
<evidence type="ECO:0000256" key="9">
    <source>
        <dbReference type="ARBA" id="ARBA00022840"/>
    </source>
</evidence>
<feature type="region of interest" description="Disordered" evidence="15">
    <location>
        <begin position="34"/>
        <end position="54"/>
    </location>
</feature>
<dbReference type="EMBL" id="RHLC01000027">
    <property type="protein sequence ID" value="TPP50967.1"/>
    <property type="molecule type" value="Genomic_DNA"/>
</dbReference>
<sequence>MYRAHSKDINRNKSFHPLTYRNLRRVEQLKEEAELNKQKAEERQKELQRDQEERRYDELVLTNSADSLSGELARYRQTRSIFAAEYEADAQAAKDAPVASPHSPQVSKPEVQLKTSTGASFPVNSFLRKFKKEESYGSTCVMVKSEARDDTAAAASRTVASVEAETSMRKRPRDDAKSNSPSSTHNGSGYGAGATKRRGDGDESAPATGFVTSAEAAQLRKELNLAQKQRHDPLMRVKEYQNSCVAAAAARQLSHEQATGAVAKHEDDKDKLQSRIRELFKKMPTLAVAKDYICRLIGKSYTDEEFNDLCFQFGLELDDITSEKEMFMREQGKSAKASVAPAEAPAHLSEEKLYKIDTPANRHDLLTAEGMACALKVFMGTMPLPNYRVLNRANPLYRMTVEKSVKNVRDYVVCAVLHNIRFNERSYNSFIDYQEKLHAGLARRRTLASVGTHDLDKVNTTDFIFACRPRETIRFVPLRQTRELNCSGNGLAQYYAEDRHIGKYVPLISSFPTYPVVYDGTGQNVLSLPPIINSRYSAISVDTRNIFIECTAPDHYKAQVLVNQLVCAFSAYCEDPFTVEAVQVNYEEPTPDGTRSLDVAIAYGYDNIAYVECKTHGPVTQTPLSKVAQLLRTEMACAGYTELLTLSLCSRADAFESLGRVDNDVAAHIANPQTMEFQVCRPSLLPGILKTLATNKSKPLPQRFFECADVVLLDNERNFPPVLELKADYASCGARNQRHLAAAHCNGSSSGFESIHGLTELALLKLGVPSKAEIAEDYEGDYYTLEKGEDGAFFPGRAMDIILHRAGQAVRIGHLGVIHPNTLKAYDIPSPCSYMELNIQFLCVPL</sequence>
<gene>
    <name evidence="18" type="ORF">CGC21_19090</name>
</gene>
<dbReference type="VEuPathDB" id="TriTrypDB:LdCL_190015400"/>
<protein>
    <recommendedName>
        <fullName evidence="4">phenylalanine--tRNA ligase</fullName>
        <ecNumber evidence="4">6.1.1.20</ecNumber>
    </recommendedName>
    <alternativeName>
        <fullName evidence="13">Phenylalanyl-tRNA synthetase beta subunit</fullName>
    </alternativeName>
</protein>
<dbReference type="InterPro" id="IPR019339">
    <property type="entry name" value="CIR_N_dom"/>
</dbReference>
<keyword evidence="6" id="KW-0436">Ligase</keyword>
<evidence type="ECO:0000256" key="3">
    <source>
        <dbReference type="ARBA" id="ARBA00007438"/>
    </source>
</evidence>
<dbReference type="VEuPathDB" id="TriTrypDB:LDHU3_19.1240"/>
<evidence type="ECO:0000256" key="6">
    <source>
        <dbReference type="ARBA" id="ARBA00022598"/>
    </source>
</evidence>
<dbReference type="GO" id="GO:0003723">
    <property type="term" value="F:RNA binding"/>
    <property type="evidence" value="ECO:0007669"/>
    <property type="project" value="InterPro"/>
</dbReference>
<feature type="domain" description="B3/B4 tRNA-binding" evidence="16">
    <location>
        <begin position="408"/>
        <end position="574"/>
    </location>
</feature>
<dbReference type="GO" id="GO:0046872">
    <property type="term" value="F:metal ion binding"/>
    <property type="evidence" value="ECO:0007669"/>
    <property type="project" value="UniProtKB-KW"/>
</dbReference>
<proteinExistence type="inferred from homology"/>
<evidence type="ECO:0000256" key="8">
    <source>
        <dbReference type="ARBA" id="ARBA00022741"/>
    </source>
</evidence>
<evidence type="ECO:0000256" key="14">
    <source>
        <dbReference type="SAM" id="Coils"/>
    </source>
</evidence>
<dbReference type="GO" id="GO:0009328">
    <property type="term" value="C:phenylalanine-tRNA ligase complex"/>
    <property type="evidence" value="ECO:0007669"/>
    <property type="project" value="TreeGrafter"/>
</dbReference>
<dbReference type="Pfam" id="PF18262">
    <property type="entry name" value="PhetRS_B1"/>
    <property type="match status" value="1"/>
</dbReference>
<dbReference type="VEuPathDB" id="TriTrypDB:LdBPK_191010.1"/>
<keyword evidence="14" id="KW-0175">Coiled coil</keyword>
<feature type="compositionally biased region" description="Polar residues" evidence="15">
    <location>
        <begin position="178"/>
        <end position="187"/>
    </location>
</feature>
<name>A0A504Y0P6_LEIDO</name>
<dbReference type="InterPro" id="IPR020825">
    <property type="entry name" value="Phe-tRNA_synthase-like_B3/B4"/>
</dbReference>
<feature type="domain" description="CBF1-interacting co-repressor CIR N-terminal" evidence="17">
    <location>
        <begin position="14"/>
        <end position="50"/>
    </location>
</feature>
<dbReference type="GO" id="GO:0005524">
    <property type="term" value="F:ATP binding"/>
    <property type="evidence" value="ECO:0007669"/>
    <property type="project" value="UniProtKB-KW"/>
</dbReference>
<feature type="compositionally biased region" description="Basic and acidic residues" evidence="15">
    <location>
        <begin position="166"/>
        <end position="177"/>
    </location>
</feature>
<dbReference type="SMART" id="SM01083">
    <property type="entry name" value="Cir_N"/>
    <property type="match status" value="1"/>
</dbReference>
<dbReference type="InterPro" id="IPR041616">
    <property type="entry name" value="PheRS_beta_core"/>
</dbReference>
<dbReference type="SUPFAM" id="SSF55681">
    <property type="entry name" value="Class II aaRS and biotin synthetases"/>
    <property type="match status" value="1"/>
</dbReference>
<dbReference type="EC" id="6.1.1.20" evidence="4"/>
<evidence type="ECO:0000256" key="1">
    <source>
        <dbReference type="ARBA" id="ARBA00001946"/>
    </source>
</evidence>
<dbReference type="SUPFAM" id="SSF46955">
    <property type="entry name" value="Putative DNA-binding domain"/>
    <property type="match status" value="1"/>
</dbReference>
<comment type="subcellular location">
    <subcellularLocation>
        <location evidence="2">Cytoplasm</location>
    </subcellularLocation>
</comment>
<evidence type="ECO:0000313" key="18">
    <source>
        <dbReference type="EMBL" id="TPP50967.1"/>
    </source>
</evidence>
<dbReference type="Pfam" id="PF03483">
    <property type="entry name" value="B3_4"/>
    <property type="match status" value="1"/>
</dbReference>
<dbReference type="FunFam" id="3.50.40.10:FF:000002">
    <property type="entry name" value="phenylalanine--tRNA ligase beta subunit"/>
    <property type="match status" value="1"/>
</dbReference>
<reference evidence="19" key="1">
    <citation type="submission" date="2019-02" db="EMBL/GenBank/DDBJ databases">
        <title>FDA dAtabase for Regulatory Grade micrObial Sequences (FDA-ARGOS): Supporting development and validation of Infectious Disease Dx tests.</title>
        <authorList>
            <person name="Duncan R."/>
            <person name="Fisher C."/>
            <person name="Tallon L."/>
            <person name="Sadzewicz L."/>
            <person name="Sengamalay N."/>
            <person name="Ott S."/>
            <person name="Godinez A."/>
            <person name="Nagaraj S."/>
            <person name="Vavikolanu K."/>
            <person name="Nadendla S."/>
            <person name="Aluvathingal J."/>
            <person name="Sichtig H."/>
        </authorList>
    </citation>
    <scope>NUCLEOTIDE SEQUENCE [LARGE SCALE GENOMIC DNA]</scope>
    <source>
        <strain evidence="19">FDAARGOS_361</strain>
    </source>
</reference>
<dbReference type="InterPro" id="IPR040659">
    <property type="entry name" value="PhetRS_B1"/>
</dbReference>
<dbReference type="CDD" id="cd00769">
    <property type="entry name" value="PheRS_beta_core"/>
    <property type="match status" value="1"/>
</dbReference>
<evidence type="ECO:0000256" key="4">
    <source>
        <dbReference type="ARBA" id="ARBA00012814"/>
    </source>
</evidence>
<dbReference type="Proteomes" id="UP000318447">
    <property type="component" value="Unassembled WGS sequence"/>
</dbReference>
<evidence type="ECO:0000256" key="7">
    <source>
        <dbReference type="ARBA" id="ARBA00022723"/>
    </source>
</evidence>
<keyword evidence="7" id="KW-0479">Metal-binding</keyword>
<evidence type="ECO:0000259" key="16">
    <source>
        <dbReference type="SMART" id="SM00873"/>
    </source>
</evidence>
<feature type="coiled-coil region" evidence="14">
    <location>
        <begin position="255"/>
        <end position="282"/>
    </location>
</feature>
<comment type="cofactor">
    <cofactor evidence="1">
        <name>Mg(2+)</name>
        <dbReference type="ChEBI" id="CHEBI:18420"/>
    </cofactor>
</comment>
<keyword evidence="9" id="KW-0067">ATP-binding</keyword>
<dbReference type="InterPro" id="IPR045060">
    <property type="entry name" value="Phe-tRNA-ligase_IIc_bsu"/>
</dbReference>
<keyword evidence="12" id="KW-0030">Aminoacyl-tRNA synthetase</keyword>
<evidence type="ECO:0000256" key="5">
    <source>
        <dbReference type="ARBA" id="ARBA00022490"/>
    </source>
</evidence>
<dbReference type="Gene3D" id="3.30.930.10">
    <property type="entry name" value="Bira Bifunctional Protein, Domain 2"/>
    <property type="match status" value="1"/>
</dbReference>
<evidence type="ECO:0000256" key="2">
    <source>
        <dbReference type="ARBA" id="ARBA00004496"/>
    </source>
</evidence>
<dbReference type="PANTHER" id="PTHR10947:SF0">
    <property type="entry name" value="PHENYLALANINE--TRNA LIGASE BETA SUBUNIT"/>
    <property type="match status" value="1"/>
</dbReference>
<dbReference type="Gene3D" id="3.30.56.10">
    <property type="match status" value="1"/>
</dbReference>
<dbReference type="InterPro" id="IPR005146">
    <property type="entry name" value="B3/B4_tRNA-bd"/>
</dbReference>
<accession>A0A504Y0P6</accession>
<dbReference type="FunFam" id="3.30.930.10:FF:000084">
    <property type="entry name" value="Phenylalanine-tRNA ligase, beta subunit"/>
    <property type="match status" value="1"/>
</dbReference>
<keyword evidence="11" id="KW-0648">Protein biosynthesis</keyword>
<dbReference type="PANTHER" id="PTHR10947">
    <property type="entry name" value="PHENYLALANYL-TRNA SYNTHETASE BETA CHAIN AND LEUCINE-RICH REPEAT-CONTAINING PROTEIN 47"/>
    <property type="match status" value="1"/>
</dbReference>
<evidence type="ECO:0000256" key="15">
    <source>
        <dbReference type="SAM" id="MobiDB-lite"/>
    </source>
</evidence>
<feature type="region of interest" description="Disordered" evidence="15">
    <location>
        <begin position="154"/>
        <end position="207"/>
    </location>
</feature>
<dbReference type="VEuPathDB" id="TriTrypDB:LDHU3_19.1250"/>
<dbReference type="SMART" id="SM00873">
    <property type="entry name" value="B3_4"/>
    <property type="match status" value="1"/>
</dbReference>
<dbReference type="GO" id="GO:0004826">
    <property type="term" value="F:phenylalanine-tRNA ligase activity"/>
    <property type="evidence" value="ECO:0007669"/>
    <property type="project" value="UniProtKB-EC"/>
</dbReference>
<evidence type="ECO:0000256" key="13">
    <source>
        <dbReference type="ARBA" id="ARBA00033189"/>
    </source>
</evidence>
<comment type="similarity">
    <text evidence="3">Belongs to the phenylalanyl-tRNA synthetase beta subunit family. Type 2 subfamily.</text>
</comment>
<evidence type="ECO:0000313" key="19">
    <source>
        <dbReference type="Proteomes" id="UP000318447"/>
    </source>
</evidence>
<organism evidence="18 19">
    <name type="scientific">Leishmania donovani</name>
    <dbReference type="NCBI Taxonomy" id="5661"/>
    <lineage>
        <taxon>Eukaryota</taxon>
        <taxon>Discoba</taxon>
        <taxon>Euglenozoa</taxon>
        <taxon>Kinetoplastea</taxon>
        <taxon>Metakinetoplastina</taxon>
        <taxon>Trypanosomatida</taxon>
        <taxon>Trypanosomatidae</taxon>
        <taxon>Leishmaniinae</taxon>
        <taxon>Leishmania</taxon>
    </lineage>
</organism>
<dbReference type="InterPro" id="IPR009061">
    <property type="entry name" value="DNA-bd_dom_put_sf"/>
</dbReference>
<dbReference type="Gene3D" id="3.50.40.10">
    <property type="entry name" value="Phenylalanyl-trna Synthetase, Chain B, domain 3"/>
    <property type="match status" value="1"/>
</dbReference>
<keyword evidence="10" id="KW-0460">Magnesium</keyword>
<evidence type="ECO:0000256" key="12">
    <source>
        <dbReference type="ARBA" id="ARBA00023146"/>
    </source>
</evidence>
<comment type="caution">
    <text evidence="18">The sequence shown here is derived from an EMBL/GenBank/DDBJ whole genome shotgun (WGS) entry which is preliminary data.</text>
</comment>
<evidence type="ECO:0000256" key="10">
    <source>
        <dbReference type="ARBA" id="ARBA00022842"/>
    </source>
</evidence>
<dbReference type="VEuPathDB" id="TriTrypDB:LdCL_190015300"/>
<dbReference type="Pfam" id="PF17759">
    <property type="entry name" value="tRNA_synthFbeta"/>
    <property type="match status" value="1"/>
</dbReference>
<evidence type="ECO:0000256" key="11">
    <source>
        <dbReference type="ARBA" id="ARBA00022917"/>
    </source>
</evidence>
<evidence type="ECO:0000259" key="17">
    <source>
        <dbReference type="SMART" id="SM01083"/>
    </source>
</evidence>
<feature type="compositionally biased region" description="Low complexity" evidence="15">
    <location>
        <begin position="154"/>
        <end position="164"/>
    </location>
</feature>
<dbReference type="VEuPathDB" id="TriTrypDB:LdBPK_191000.1"/>
<dbReference type="GO" id="GO:0006432">
    <property type="term" value="P:phenylalanyl-tRNA aminoacylation"/>
    <property type="evidence" value="ECO:0007669"/>
    <property type="project" value="InterPro"/>
</dbReference>
<dbReference type="AlphaFoldDB" id="A0A504Y0P6"/>
<keyword evidence="8" id="KW-0547">Nucleotide-binding</keyword>
<dbReference type="InterPro" id="IPR045864">
    <property type="entry name" value="aa-tRNA-synth_II/BPL/LPL"/>
</dbReference>
<dbReference type="FunFam" id="3.30.56.10:FF:000017">
    <property type="entry name" value="Putative phenylalanyl-tRNA synthetase"/>
    <property type="match status" value="1"/>
</dbReference>